<evidence type="ECO:0008006" key="3">
    <source>
        <dbReference type="Google" id="ProtNLM"/>
    </source>
</evidence>
<reference evidence="1 2" key="1">
    <citation type="submission" date="2019-04" db="EMBL/GenBank/DDBJ databases">
        <title>Genome of a novel bacterium Candidatus Jettenia ecosi reconstructed from metagenome of an anammox bioreactor.</title>
        <authorList>
            <person name="Mardanov A.V."/>
            <person name="Beletsky A.V."/>
            <person name="Ravin N.V."/>
            <person name="Botchkova E.A."/>
            <person name="Litti Y.V."/>
            <person name="Nozhevnikova A.N."/>
        </authorList>
    </citation>
    <scope>NUCLEOTIDE SEQUENCE [LARGE SCALE GENOMIC DNA]</scope>
    <source>
        <strain evidence="1">J2</strain>
    </source>
</reference>
<gene>
    <name evidence="1" type="ORF">JETT_3279</name>
</gene>
<accession>A0A533Q760</accession>
<comment type="caution">
    <text evidence="1">The sequence shown here is derived from an EMBL/GenBank/DDBJ whole genome shotgun (WGS) entry which is preliminary data.</text>
</comment>
<evidence type="ECO:0000313" key="1">
    <source>
        <dbReference type="EMBL" id="TLD40467.1"/>
    </source>
</evidence>
<evidence type="ECO:0000313" key="2">
    <source>
        <dbReference type="Proteomes" id="UP000319783"/>
    </source>
</evidence>
<sequence length="90" mass="10471">MFLESSRYNKIKTVDVTMKDGRVVKAVTLRKLPFIQGKHTMIKGNDRLDIIARRTYNNPTMFWHIADANTELQANDLVKETGRMIKIPEH</sequence>
<proteinExistence type="predicted"/>
<dbReference type="Proteomes" id="UP000319783">
    <property type="component" value="Unassembled WGS sequence"/>
</dbReference>
<organism evidence="1 2">
    <name type="scientific">Candidatus Jettenia ecosi</name>
    <dbReference type="NCBI Taxonomy" id="2494326"/>
    <lineage>
        <taxon>Bacteria</taxon>
        <taxon>Pseudomonadati</taxon>
        <taxon>Planctomycetota</taxon>
        <taxon>Candidatus Brocadiia</taxon>
        <taxon>Candidatus Brocadiales</taxon>
        <taxon>Candidatus Brocadiaceae</taxon>
        <taxon>Candidatus Jettenia</taxon>
    </lineage>
</organism>
<protein>
    <recommendedName>
        <fullName evidence="3">LysM domain-containing protein</fullName>
    </recommendedName>
</protein>
<dbReference type="EMBL" id="SULG01000099">
    <property type="protein sequence ID" value="TLD40467.1"/>
    <property type="molecule type" value="Genomic_DNA"/>
</dbReference>
<dbReference type="AlphaFoldDB" id="A0A533Q760"/>
<name>A0A533Q760_9BACT</name>